<evidence type="ECO:0000256" key="1">
    <source>
        <dbReference type="SAM" id="MobiDB-lite"/>
    </source>
</evidence>
<feature type="domain" description="DUF6535" evidence="3">
    <location>
        <begin position="31"/>
        <end position="209"/>
    </location>
</feature>
<keyword evidence="5" id="KW-1185">Reference proteome</keyword>
<dbReference type="EMBL" id="JAWWNJ010000034">
    <property type="protein sequence ID" value="KAK7024759.1"/>
    <property type="molecule type" value="Genomic_DNA"/>
</dbReference>
<keyword evidence="2" id="KW-0472">Membrane</keyword>
<dbReference type="InterPro" id="IPR045338">
    <property type="entry name" value="DUF6535"/>
</dbReference>
<feature type="transmembrane region" description="Helical" evidence="2">
    <location>
        <begin position="215"/>
        <end position="241"/>
    </location>
</feature>
<proteinExistence type="predicted"/>
<feature type="region of interest" description="Disordered" evidence="1">
    <location>
        <begin position="265"/>
        <end position="305"/>
    </location>
</feature>
<keyword evidence="2" id="KW-0812">Transmembrane</keyword>
<dbReference type="AlphaFoldDB" id="A0AAW0BE77"/>
<sequence>MVDLENGRIPPGNPTSTDSSDDADGAAARVWAVYVSEAEKYDKALVESWKSDMEGLLIFAGLFSASLTAFIIESYRALNPDSGDLTVELLGQISLQLAASANGSTFQLPSSPPPPFTPPLTSLICNGFWFISLGLSLSCALIATFVQQWAREFLHKADVHCAPLVRARIFSFLYYGLKRFKMHIVVEIIPLLLHLALFSFFAGLVAFLIPVSTGMTAIAVTLLGLIGSIYCVLSLLPLLYLDSPYRTPLSGSFWQISQAIGRRRQRRKAQMPDEADLSVLRSPPSPKSMAEAITRTAVSPSDERSERDQKALVWTMKSLVDDTQMEPFIEAIPDLLWGPRERRQAYQGHIRRLVQNQDVQFTARIASLLNSCDTGILSREARIQRRIICYKAVWAVASLARPNRFPTEPNHNFGVDFSAFSPMYGGHLDDHFWVKEIAPYVVSAKAMMLWSTFCAWQGRLISLSNLIWAGDALLDDRHAMNKAAAGVHVVSKFFAAKGLIRHVPPVASISALHDVVKEILQLIPYKIMFELLATSLRLDTAPYRWSETKQSILVDSPTSNLRPELELCLSDIIPRRMDRMNAFATFTWLDDTVAQLVSYWRPTSAVHIPYPVIHYINHRQSASAVKNVLERGKSELYLWANFPITLSSESPTRINMASQEALLTALWRVAFLGTNLLNVENQSLHILDVLSGVEPPLSGIAHSITALIKHRILYRMPQNLLSFNNRILPAETAFPISDDDLVEDVSEYVSSMMRARKQEARIHVLAEFLQFCRSDALPYMAVETLEAISRHAVAREGVHRSHQLSLAQSVHDIFTTERFPELLPIIINFECWTLYAKQPKFDNFGEKPWLSEGEARQRIKTSFGNYATRRGPMVASGDPVLVWVNKILKGFDAWHAI</sequence>
<evidence type="ECO:0000259" key="3">
    <source>
        <dbReference type="Pfam" id="PF20153"/>
    </source>
</evidence>
<keyword evidence="2" id="KW-1133">Transmembrane helix</keyword>
<feature type="transmembrane region" description="Helical" evidence="2">
    <location>
        <begin position="55"/>
        <end position="72"/>
    </location>
</feature>
<accession>A0AAW0BE77</accession>
<gene>
    <name evidence="4" type="ORF">R3P38DRAFT_3532470</name>
</gene>
<evidence type="ECO:0000313" key="5">
    <source>
        <dbReference type="Proteomes" id="UP001362999"/>
    </source>
</evidence>
<feature type="region of interest" description="Disordered" evidence="1">
    <location>
        <begin position="1"/>
        <end position="24"/>
    </location>
</feature>
<dbReference type="Proteomes" id="UP001362999">
    <property type="component" value="Unassembled WGS sequence"/>
</dbReference>
<comment type="caution">
    <text evidence="4">The sequence shown here is derived from an EMBL/GenBank/DDBJ whole genome shotgun (WGS) entry which is preliminary data.</text>
</comment>
<feature type="transmembrane region" description="Helical" evidence="2">
    <location>
        <begin position="188"/>
        <end position="209"/>
    </location>
</feature>
<dbReference type="Pfam" id="PF20153">
    <property type="entry name" value="DUF6535"/>
    <property type="match status" value="1"/>
</dbReference>
<evidence type="ECO:0000256" key="2">
    <source>
        <dbReference type="SAM" id="Phobius"/>
    </source>
</evidence>
<evidence type="ECO:0000313" key="4">
    <source>
        <dbReference type="EMBL" id="KAK7024759.1"/>
    </source>
</evidence>
<feature type="transmembrane region" description="Helical" evidence="2">
    <location>
        <begin position="127"/>
        <end position="146"/>
    </location>
</feature>
<protein>
    <recommendedName>
        <fullName evidence="3">DUF6535 domain-containing protein</fullName>
    </recommendedName>
</protein>
<reference evidence="4 5" key="1">
    <citation type="journal article" date="2024" name="J Genomics">
        <title>Draft genome sequencing and assembly of Favolaschia claudopus CIRM-BRFM 2984 isolated from oak limbs.</title>
        <authorList>
            <person name="Navarro D."/>
            <person name="Drula E."/>
            <person name="Chaduli D."/>
            <person name="Cazenave R."/>
            <person name="Ahrendt S."/>
            <person name="Wang J."/>
            <person name="Lipzen A."/>
            <person name="Daum C."/>
            <person name="Barry K."/>
            <person name="Grigoriev I.V."/>
            <person name="Favel A."/>
            <person name="Rosso M.N."/>
            <person name="Martin F."/>
        </authorList>
    </citation>
    <scope>NUCLEOTIDE SEQUENCE [LARGE SCALE GENOMIC DNA]</scope>
    <source>
        <strain evidence="4 5">CIRM-BRFM 2984</strain>
    </source>
</reference>
<organism evidence="4 5">
    <name type="scientific">Favolaschia claudopus</name>
    <dbReference type="NCBI Taxonomy" id="2862362"/>
    <lineage>
        <taxon>Eukaryota</taxon>
        <taxon>Fungi</taxon>
        <taxon>Dikarya</taxon>
        <taxon>Basidiomycota</taxon>
        <taxon>Agaricomycotina</taxon>
        <taxon>Agaricomycetes</taxon>
        <taxon>Agaricomycetidae</taxon>
        <taxon>Agaricales</taxon>
        <taxon>Marasmiineae</taxon>
        <taxon>Mycenaceae</taxon>
        <taxon>Favolaschia</taxon>
    </lineage>
</organism>
<name>A0AAW0BE77_9AGAR</name>